<dbReference type="SMART" id="SM00490">
    <property type="entry name" value="HELICc"/>
    <property type="match status" value="1"/>
</dbReference>
<dbReference type="GO" id="GO:0003724">
    <property type="term" value="F:RNA helicase activity"/>
    <property type="evidence" value="ECO:0007669"/>
    <property type="project" value="InterPro"/>
</dbReference>
<protein>
    <recommendedName>
        <fullName evidence="11">P-loop containing nucleoside triphosphate hydrolase protein</fullName>
    </recommendedName>
</protein>
<dbReference type="PROSITE" id="PS51192">
    <property type="entry name" value="HELICASE_ATP_BIND_1"/>
    <property type="match status" value="1"/>
</dbReference>
<keyword evidence="3" id="KW-0347">Helicase</keyword>
<feature type="domain" description="Helicase C-terminal" evidence="7">
    <location>
        <begin position="317"/>
        <end position="459"/>
    </location>
</feature>
<dbReference type="PROSITE" id="PS51194">
    <property type="entry name" value="HELICASE_CTER"/>
    <property type="match status" value="1"/>
</dbReference>
<dbReference type="InterPro" id="IPR014014">
    <property type="entry name" value="RNA_helicase_DEAD_Q_motif"/>
</dbReference>
<dbReference type="GO" id="GO:0003676">
    <property type="term" value="F:nucleic acid binding"/>
    <property type="evidence" value="ECO:0007669"/>
    <property type="project" value="InterPro"/>
</dbReference>
<evidence type="ECO:0000256" key="4">
    <source>
        <dbReference type="ARBA" id="ARBA00022840"/>
    </source>
</evidence>
<dbReference type="InterPro" id="IPR011545">
    <property type="entry name" value="DEAD/DEAH_box_helicase_dom"/>
</dbReference>
<reference evidence="9" key="1">
    <citation type="submission" date="2020-12" db="EMBL/GenBank/DDBJ databases">
        <title>Metabolic potential, ecology and presence of endohyphal bacteria is reflected in genomic diversity of Mucoromycotina.</title>
        <authorList>
            <person name="Muszewska A."/>
            <person name="Okrasinska A."/>
            <person name="Steczkiewicz K."/>
            <person name="Drgas O."/>
            <person name="Orlowska M."/>
            <person name="Perlinska-Lenart U."/>
            <person name="Aleksandrzak-Piekarczyk T."/>
            <person name="Szatraj K."/>
            <person name="Zielenkiewicz U."/>
            <person name="Pilsyk S."/>
            <person name="Malc E."/>
            <person name="Mieczkowski P."/>
            <person name="Kruszewska J.S."/>
            <person name="Biernat P."/>
            <person name="Pawlowska J."/>
        </authorList>
    </citation>
    <scope>NUCLEOTIDE SEQUENCE</scope>
    <source>
        <strain evidence="9">WA0000051536</strain>
    </source>
</reference>
<dbReference type="InterPro" id="IPR027417">
    <property type="entry name" value="P-loop_NTPase"/>
</dbReference>
<gene>
    <name evidence="9" type="ORF">INT44_004733</name>
</gene>
<evidence type="ECO:0000259" key="8">
    <source>
        <dbReference type="PROSITE" id="PS51195"/>
    </source>
</evidence>
<dbReference type="Gene3D" id="3.40.50.300">
    <property type="entry name" value="P-loop containing nucleotide triphosphate hydrolases"/>
    <property type="match status" value="2"/>
</dbReference>
<evidence type="ECO:0000259" key="6">
    <source>
        <dbReference type="PROSITE" id="PS51192"/>
    </source>
</evidence>
<keyword evidence="1" id="KW-0547">Nucleotide-binding</keyword>
<dbReference type="AlphaFoldDB" id="A0A8H7PF11"/>
<feature type="domain" description="Helicase ATP-binding" evidence="6">
    <location>
        <begin position="79"/>
        <end position="262"/>
    </location>
</feature>
<dbReference type="PROSITE" id="PS51195">
    <property type="entry name" value="Q_MOTIF"/>
    <property type="match status" value="1"/>
</dbReference>
<dbReference type="GO" id="GO:0005524">
    <property type="term" value="F:ATP binding"/>
    <property type="evidence" value="ECO:0007669"/>
    <property type="project" value="UniProtKB-KW"/>
</dbReference>
<dbReference type="Proteomes" id="UP000612746">
    <property type="component" value="Unassembled WGS sequence"/>
</dbReference>
<feature type="short sequence motif" description="Q motif" evidence="5">
    <location>
        <begin position="47"/>
        <end position="76"/>
    </location>
</feature>
<evidence type="ECO:0000313" key="10">
    <source>
        <dbReference type="Proteomes" id="UP000612746"/>
    </source>
</evidence>
<accession>A0A8H7PF11</accession>
<evidence type="ECO:0000259" key="7">
    <source>
        <dbReference type="PROSITE" id="PS51194"/>
    </source>
</evidence>
<dbReference type="EMBL" id="JAEPRA010000027">
    <property type="protein sequence ID" value="KAG2172111.1"/>
    <property type="molecule type" value="Genomic_DNA"/>
</dbReference>
<dbReference type="SMART" id="SM00487">
    <property type="entry name" value="DEXDc"/>
    <property type="match status" value="1"/>
</dbReference>
<evidence type="ECO:0000256" key="5">
    <source>
        <dbReference type="PROSITE-ProRule" id="PRU00552"/>
    </source>
</evidence>
<dbReference type="OrthoDB" id="10256233at2759"/>
<evidence type="ECO:0000256" key="2">
    <source>
        <dbReference type="ARBA" id="ARBA00022801"/>
    </source>
</evidence>
<dbReference type="Pfam" id="PF00271">
    <property type="entry name" value="Helicase_C"/>
    <property type="match status" value="1"/>
</dbReference>
<dbReference type="Pfam" id="PF00270">
    <property type="entry name" value="DEAD"/>
    <property type="match status" value="1"/>
</dbReference>
<dbReference type="PANTHER" id="PTHR47960">
    <property type="entry name" value="DEAD-BOX ATP-DEPENDENT RNA HELICASE 50"/>
    <property type="match status" value="1"/>
</dbReference>
<sequence>MSLFTGIHQGLLRAKPLSNTLLIQQRVLLIFQRSNIFPLRHYTSECQSFEQLGISKPISEHLNQNFGISKPTNVQCQLIPSILSGSDVLLKDSTGTGKSFAIAMALTAAYEPNRPSMYLAPNRELALQVSEWMEKISTDVPIRLEIAGEQERLRETVDVTSSSLTVGTASHIWSLIKEGKLQTDNWKTIAVDEADHAFRLPGRFANRKKKWNRLAHPKPAECILDNVMSSKKSKPQIIISSATINRPLRHWLLQKKWIIDPKYIDGNSKVPATANVKHHCIVVSSDQVRNIQTTVNDNEKEETRDLDLDDTTGMQQDVDDSMMECLETLCDIEPVSQGIIFVQNDGSFKKVLHRLQKSGIKAIPLYNLISKGEKAQFYVATAMAGRGIDLQDISHVFIVGFPDSIGDYKHMAGRLGRLGQSTQSDPKVMTLAKDCKYIESKAAKMFKLMEIPITTYELIQ</sequence>
<proteinExistence type="predicted"/>
<organism evidence="9 10">
    <name type="scientific">Umbelopsis vinacea</name>
    <dbReference type="NCBI Taxonomy" id="44442"/>
    <lineage>
        <taxon>Eukaryota</taxon>
        <taxon>Fungi</taxon>
        <taxon>Fungi incertae sedis</taxon>
        <taxon>Mucoromycota</taxon>
        <taxon>Mucoromycotina</taxon>
        <taxon>Umbelopsidomycetes</taxon>
        <taxon>Umbelopsidales</taxon>
        <taxon>Umbelopsidaceae</taxon>
        <taxon>Umbelopsis</taxon>
    </lineage>
</organism>
<keyword evidence="2" id="KW-0378">Hydrolase</keyword>
<dbReference type="SUPFAM" id="SSF52540">
    <property type="entry name" value="P-loop containing nucleoside triphosphate hydrolases"/>
    <property type="match status" value="1"/>
</dbReference>
<evidence type="ECO:0000256" key="3">
    <source>
        <dbReference type="ARBA" id="ARBA00022806"/>
    </source>
</evidence>
<feature type="domain" description="DEAD-box RNA helicase Q" evidence="8">
    <location>
        <begin position="47"/>
        <end position="76"/>
    </location>
</feature>
<dbReference type="InterPro" id="IPR001650">
    <property type="entry name" value="Helicase_C-like"/>
</dbReference>
<evidence type="ECO:0008006" key="11">
    <source>
        <dbReference type="Google" id="ProtNLM"/>
    </source>
</evidence>
<evidence type="ECO:0000313" key="9">
    <source>
        <dbReference type="EMBL" id="KAG2172111.1"/>
    </source>
</evidence>
<dbReference type="GO" id="GO:0016787">
    <property type="term" value="F:hydrolase activity"/>
    <property type="evidence" value="ECO:0007669"/>
    <property type="project" value="UniProtKB-KW"/>
</dbReference>
<dbReference type="InterPro" id="IPR014001">
    <property type="entry name" value="Helicase_ATP-bd"/>
</dbReference>
<evidence type="ECO:0000256" key="1">
    <source>
        <dbReference type="ARBA" id="ARBA00022741"/>
    </source>
</evidence>
<keyword evidence="10" id="KW-1185">Reference proteome</keyword>
<keyword evidence="4" id="KW-0067">ATP-binding</keyword>
<name>A0A8H7PF11_9FUNG</name>
<comment type="caution">
    <text evidence="9">The sequence shown here is derived from an EMBL/GenBank/DDBJ whole genome shotgun (WGS) entry which is preliminary data.</text>
</comment>